<sequence length="1683" mass="188246">MASAISDVSFVSWASAATECTNPTFQTALNRPWPNTSMHRDVLSVLAAVTKTIKDNGGKESPTEYYAALLTLINESSEKVAVAYLLKLVMCKSVQDSLLRKTCGEAAKTLIKLLSSHNISTDACLIKSVLTCLGKLLRAQSYDSWSTESIRHIYRHVLRFVDSEKPSIRKSCHSSIVDILGSLNVVSLTGDVVFHPACHQTQEHLCSVIRQETRQLISSLHTKDVHCTRLLHCLNLLASIVPLLPSKDVKLAFECVLELANFPNPLVVTKVFHSFKIMFDSKPSLKTLPIDIAARLLTALYSCRPNDPNVFTMSSTNNTCTGVDALISWIQALISGCAYLCDFSLLALKTEDNELKKTIENVERFSIQRLANEHLDRLVKTLMSLLISTPLPQLREPVTQKLNQLFTEIVDPQLVSCQLADLLPDFIPNVLCSFITGLQYTHYEIWNHILCLIGRFIMIISKVFPSGTTLNSNSLVELLKVILHLRDCLVDGPKSLINLIHVDPENFPLIGLNDLGEKIIDGLDSVCLLAVEYIGPELILPGNIFSLEMIIEELETGKIDLQRSWFLPLLSRAVPQKPIALSIFHKHILPLADRALAVASVYSSATVLSDKTKPPNNALITLSIKVACQLWSSLNMYVHHSPIDWSELSTGGLGCRLVKELNSAPALRPIILHTFRRLAKLAVGNDLAITVMRGGAKTAIPNMLSLYETLDTFTQHSLKQKIQATLSYYLPILSSKMISSLTKTAMIKFENTKEPVYLEIFQILTAYNSVQELEQIIKRINEYLSDPQLSKPLRKRVCRVLESICAGSTSQTDEFLNLHFDDVIRMIYSLTRKPGTNNSTTITSLTDKSLKIDNNLTETIEEKLTTLSVCEMKIGKPNKLSQFFIPWKSILRCIQHLFKRIVTNELNTINNTNQSSDENLATKNLMDNERLKEFANMFLPEILTCLCELNQTVRNLAGNLLINLVYAFAGQQVWDKNKSSLSIYQSQNNLLTFDSRSSRPPTIMNNIMNDDTDTEDDDNVKFNNKSTNSSLMGGLTYSYGEDNDDIMSTKSMPRGSLISEQICRALNLVLSRLWPCLPPHNRPATNSIELSLQQSSARAICLLMRHWRFRQALILNINSESNLISQLVSTLLSEVNLISQCLVQSNQRKLIRLGLQLARSLIIFIKEGSISLASVLETLQSIHSSCKRPLRFVVKSILEKMVKKFGRQAIQGLLSVEHQKMVRNSVKLIARRERKSKMLEQSTSKTTPSSLSLISGSTRQQISDIDSDHNSRRSISNDIKSIRSSIHSKPSSLSLPKRVHIARMDELLATSSSEDDDRPSIHLHAKSNRNQTKSSPCDSLSLKHTKSLVEELENAKLTAGLCRRSRRNLTENGSSNNMIDNMDIDIGAYSEDDDDDDEEINKALCKHPFKSRHQVRFATDTISHTSKTRSQVSRHTSLSAVTTASSRHQPSNDSDLWLVENPDSSEILDLSDPKSLARHTAFAPDGMTAKAMVNIFQNSLAEQSKLSASQSTTKHNNQPFPIVNGKIVISGSTTDENQLMLTKKDHSKWDLDGDDDNDANIQSTSCVNKNDVKHRKKRTIPIPGRIYASSKAKGDMKRPGMPEPFAFVPLGAGIGKSNNSISQRVTPLERRRLLREVGMGRQKRKRIQGGNQMKSSKNIPLKVFHKKTKFSKLSKAKFSRDNI</sequence>
<keyword evidence="2" id="KW-0539">Nucleus</keyword>
<feature type="domain" description="RRP12 HEAT" evidence="4">
    <location>
        <begin position="523"/>
        <end position="680"/>
    </location>
</feature>
<dbReference type="InterPro" id="IPR016024">
    <property type="entry name" value="ARM-type_fold"/>
</dbReference>
<accession>A0AA85BRX1</accession>
<feature type="region of interest" description="Disordered" evidence="3">
    <location>
        <begin position="1423"/>
        <end position="1457"/>
    </location>
</feature>
<name>A0AA85BRX1_9TREM</name>
<evidence type="ECO:0000259" key="5">
    <source>
        <dbReference type="Pfam" id="PF25772"/>
    </source>
</evidence>
<evidence type="ECO:0000256" key="2">
    <source>
        <dbReference type="ARBA" id="ARBA00023242"/>
    </source>
</evidence>
<organism evidence="6 7">
    <name type="scientific">Schistosoma mattheei</name>
    <dbReference type="NCBI Taxonomy" id="31246"/>
    <lineage>
        <taxon>Eukaryota</taxon>
        <taxon>Metazoa</taxon>
        <taxon>Spiralia</taxon>
        <taxon>Lophotrochozoa</taxon>
        <taxon>Platyhelminthes</taxon>
        <taxon>Trematoda</taxon>
        <taxon>Digenea</taxon>
        <taxon>Strigeidida</taxon>
        <taxon>Schistosomatoidea</taxon>
        <taxon>Schistosomatidae</taxon>
        <taxon>Schistosoma</taxon>
    </lineage>
</organism>
<feature type="compositionally biased region" description="Polar residues" evidence="3">
    <location>
        <begin position="1423"/>
        <end position="1454"/>
    </location>
</feature>
<feature type="region of interest" description="Disordered" evidence="3">
    <location>
        <begin position="1233"/>
        <end position="1292"/>
    </location>
</feature>
<protein>
    <recommendedName>
        <fullName evidence="8">Ribosomal RNA-processing protein 12-like conserved domain-containing protein</fullName>
    </recommendedName>
</protein>
<dbReference type="Pfam" id="PF25772">
    <property type="entry name" value="HEAT_RRP12_N"/>
    <property type="match status" value="1"/>
</dbReference>
<dbReference type="PANTHER" id="PTHR48287:SF1">
    <property type="entry name" value="ARM REPEAT SUPERFAMILY PROTEIN"/>
    <property type="match status" value="1"/>
</dbReference>
<evidence type="ECO:0000256" key="1">
    <source>
        <dbReference type="ARBA" id="ARBA00004123"/>
    </source>
</evidence>
<dbReference type="Proteomes" id="UP000050791">
    <property type="component" value="Unassembled WGS sequence"/>
</dbReference>
<evidence type="ECO:0000313" key="6">
    <source>
        <dbReference type="Proteomes" id="UP000050791"/>
    </source>
</evidence>
<evidence type="ECO:0000256" key="3">
    <source>
        <dbReference type="SAM" id="MobiDB-lite"/>
    </source>
</evidence>
<dbReference type="InterPro" id="IPR012978">
    <property type="entry name" value="HEAT_RRP12"/>
</dbReference>
<dbReference type="PANTHER" id="PTHR48287">
    <property type="entry name" value="ARM REPEAT SUPERFAMILY PROTEIN"/>
    <property type="match status" value="1"/>
</dbReference>
<comment type="subcellular location">
    <subcellularLocation>
        <location evidence="1">Nucleus</location>
    </subcellularLocation>
</comment>
<proteinExistence type="predicted"/>
<dbReference type="GO" id="GO:0005634">
    <property type="term" value="C:nucleus"/>
    <property type="evidence" value="ECO:0007669"/>
    <property type="project" value="UniProtKB-SubCell"/>
</dbReference>
<feature type="domain" description="RRP12 N-terminal HEAT" evidence="5">
    <location>
        <begin position="37"/>
        <end position="281"/>
    </location>
</feature>
<feature type="compositionally biased region" description="Low complexity" evidence="3">
    <location>
        <begin position="1242"/>
        <end position="1255"/>
    </location>
</feature>
<reference evidence="7" key="1">
    <citation type="submission" date="2023-11" db="UniProtKB">
        <authorList>
            <consortium name="WormBaseParasite"/>
        </authorList>
    </citation>
    <scope>IDENTIFICATION</scope>
</reference>
<dbReference type="Pfam" id="PF08161">
    <property type="entry name" value="RRP12_HEAT"/>
    <property type="match status" value="1"/>
</dbReference>
<evidence type="ECO:0000259" key="4">
    <source>
        <dbReference type="Pfam" id="PF08161"/>
    </source>
</evidence>
<feature type="compositionally biased region" description="Polar residues" evidence="3">
    <location>
        <begin position="1328"/>
        <end position="1338"/>
    </location>
</feature>
<dbReference type="InterPro" id="IPR052087">
    <property type="entry name" value="RRP12"/>
</dbReference>
<dbReference type="SUPFAM" id="SSF48371">
    <property type="entry name" value="ARM repeat"/>
    <property type="match status" value="1"/>
</dbReference>
<feature type="compositionally biased region" description="Low complexity" evidence="3">
    <location>
        <begin position="1282"/>
        <end position="1292"/>
    </location>
</feature>
<dbReference type="InterPro" id="IPR057860">
    <property type="entry name" value="HEAT_RRP12_N"/>
</dbReference>
<feature type="region of interest" description="Disordered" evidence="3">
    <location>
        <begin position="1310"/>
        <end position="1340"/>
    </location>
</feature>
<evidence type="ECO:0000313" key="7">
    <source>
        <dbReference type="WBParaSite" id="SMTH1_73620.1"/>
    </source>
</evidence>
<evidence type="ECO:0008006" key="8">
    <source>
        <dbReference type="Google" id="ProtNLM"/>
    </source>
</evidence>
<dbReference type="WBParaSite" id="SMTH1_73620.1">
    <property type="protein sequence ID" value="SMTH1_73620.1"/>
    <property type="gene ID" value="SMTH1_73620"/>
</dbReference>